<keyword evidence="1" id="KW-0067">ATP-binding</keyword>
<keyword evidence="1" id="KW-0547">Nucleotide-binding</keyword>
<sequence length="74" mass="8356">MTSLSSLQQIKGFKEDFIVAGKWKLVRKIGAGSFGDIFMGVNIATGEEVAVKLEPINARHPQLMYESRVYRFLH</sequence>
<dbReference type="EMBL" id="JBJKFK010007900">
    <property type="protein sequence ID" value="KAL3307238.1"/>
    <property type="molecule type" value="Genomic_DNA"/>
</dbReference>
<feature type="non-terminal residue" evidence="3">
    <location>
        <position position="74"/>
    </location>
</feature>
<reference evidence="3 4" key="1">
    <citation type="submission" date="2024-11" db="EMBL/GenBank/DDBJ databases">
        <title>Adaptive evolution of stress response genes in parasites aligns with host niche diversity.</title>
        <authorList>
            <person name="Hahn C."/>
            <person name="Resl P."/>
        </authorList>
    </citation>
    <scope>NUCLEOTIDE SEQUENCE [LARGE SCALE GENOMIC DNA]</scope>
    <source>
        <strain evidence="3">EGGRZ-B1_66</strain>
        <tissue evidence="3">Body</tissue>
    </source>
</reference>
<feature type="domain" description="Protein kinase" evidence="2">
    <location>
        <begin position="23"/>
        <end position="74"/>
    </location>
</feature>
<proteinExistence type="predicted"/>
<keyword evidence="4" id="KW-1185">Reference proteome</keyword>
<dbReference type="Gene3D" id="3.30.200.20">
    <property type="entry name" value="Phosphorylase Kinase, domain 1"/>
    <property type="match status" value="1"/>
</dbReference>
<gene>
    <name evidence="3" type="primary">CSNK1A1_2</name>
    <name evidence="3" type="ORF">Ciccas_014252</name>
</gene>
<name>A0ABD2PIN5_9PLAT</name>
<evidence type="ECO:0000313" key="3">
    <source>
        <dbReference type="EMBL" id="KAL3307238.1"/>
    </source>
</evidence>
<feature type="binding site" evidence="1">
    <location>
        <position position="52"/>
    </location>
    <ligand>
        <name>ATP</name>
        <dbReference type="ChEBI" id="CHEBI:30616"/>
    </ligand>
</feature>
<dbReference type="AlphaFoldDB" id="A0ABD2PIN5"/>
<evidence type="ECO:0000313" key="4">
    <source>
        <dbReference type="Proteomes" id="UP001626550"/>
    </source>
</evidence>
<keyword evidence="3" id="KW-0808">Transferase</keyword>
<keyword evidence="3" id="KW-0418">Kinase</keyword>
<dbReference type="InterPro" id="IPR000719">
    <property type="entry name" value="Prot_kinase_dom"/>
</dbReference>
<protein>
    <submittedName>
        <fullName evidence="3">Casein kinase I isoform alpha</fullName>
    </submittedName>
</protein>
<accession>A0ABD2PIN5</accession>
<dbReference type="GO" id="GO:0005524">
    <property type="term" value="F:ATP binding"/>
    <property type="evidence" value="ECO:0007669"/>
    <property type="project" value="UniProtKB-UniRule"/>
</dbReference>
<evidence type="ECO:0000259" key="2">
    <source>
        <dbReference type="PROSITE" id="PS50011"/>
    </source>
</evidence>
<dbReference type="InterPro" id="IPR011009">
    <property type="entry name" value="Kinase-like_dom_sf"/>
</dbReference>
<dbReference type="Proteomes" id="UP001626550">
    <property type="component" value="Unassembled WGS sequence"/>
</dbReference>
<dbReference type="GO" id="GO:0016301">
    <property type="term" value="F:kinase activity"/>
    <property type="evidence" value="ECO:0007669"/>
    <property type="project" value="UniProtKB-KW"/>
</dbReference>
<dbReference type="PROSITE" id="PS50011">
    <property type="entry name" value="PROTEIN_KINASE_DOM"/>
    <property type="match status" value="1"/>
</dbReference>
<organism evidence="3 4">
    <name type="scientific">Cichlidogyrus casuarinus</name>
    <dbReference type="NCBI Taxonomy" id="1844966"/>
    <lineage>
        <taxon>Eukaryota</taxon>
        <taxon>Metazoa</taxon>
        <taxon>Spiralia</taxon>
        <taxon>Lophotrochozoa</taxon>
        <taxon>Platyhelminthes</taxon>
        <taxon>Monogenea</taxon>
        <taxon>Monopisthocotylea</taxon>
        <taxon>Dactylogyridea</taxon>
        <taxon>Ancyrocephalidae</taxon>
        <taxon>Cichlidogyrus</taxon>
    </lineage>
</organism>
<dbReference type="SUPFAM" id="SSF56112">
    <property type="entry name" value="Protein kinase-like (PK-like)"/>
    <property type="match status" value="1"/>
</dbReference>
<dbReference type="PROSITE" id="PS00107">
    <property type="entry name" value="PROTEIN_KINASE_ATP"/>
    <property type="match status" value="1"/>
</dbReference>
<comment type="caution">
    <text evidence="3">The sequence shown here is derived from an EMBL/GenBank/DDBJ whole genome shotgun (WGS) entry which is preliminary data.</text>
</comment>
<evidence type="ECO:0000256" key="1">
    <source>
        <dbReference type="PROSITE-ProRule" id="PRU10141"/>
    </source>
</evidence>
<dbReference type="InterPro" id="IPR017441">
    <property type="entry name" value="Protein_kinase_ATP_BS"/>
</dbReference>